<reference evidence="6" key="1">
    <citation type="submission" date="2022-12" db="EMBL/GenBank/DDBJ databases">
        <title>Draft genome assemblies for two species of Escallonia (Escalloniales).</title>
        <authorList>
            <person name="Chanderbali A."/>
            <person name="Dervinis C."/>
            <person name="Anghel I."/>
            <person name="Soltis D."/>
            <person name="Soltis P."/>
            <person name="Zapata F."/>
        </authorList>
    </citation>
    <scope>NUCLEOTIDE SEQUENCE</scope>
    <source>
        <strain evidence="6">UCBG64.0493</strain>
        <tissue evidence="6">Leaf</tissue>
    </source>
</reference>
<keyword evidence="3" id="KW-0677">Repeat</keyword>
<dbReference type="Gene3D" id="3.80.10.10">
    <property type="entry name" value="Ribonuclease Inhibitor"/>
    <property type="match status" value="1"/>
</dbReference>
<comment type="subcellular location">
    <subcellularLocation>
        <location evidence="1">Membrane</location>
    </subcellularLocation>
</comment>
<dbReference type="InterPro" id="IPR032675">
    <property type="entry name" value="LRR_dom_sf"/>
</dbReference>
<dbReference type="PANTHER" id="PTHR45974:SF266">
    <property type="entry name" value="LEUCINE-RICH REPEAT RECEPTOR PROTEIN KINASE HPCA1"/>
    <property type="match status" value="1"/>
</dbReference>
<dbReference type="SUPFAM" id="SSF52058">
    <property type="entry name" value="L domain-like"/>
    <property type="match status" value="1"/>
</dbReference>
<dbReference type="InterPro" id="IPR001611">
    <property type="entry name" value="Leu-rich_rpt"/>
</dbReference>
<dbReference type="Proteomes" id="UP001188597">
    <property type="component" value="Unassembled WGS sequence"/>
</dbReference>
<protein>
    <submittedName>
        <fullName evidence="6">Uncharacterized protein</fullName>
    </submittedName>
</protein>
<evidence type="ECO:0000256" key="5">
    <source>
        <dbReference type="ARBA" id="ARBA00023180"/>
    </source>
</evidence>
<sequence>MGLRGGFPRGLEMCSSLTGLDLTSNALFGAIPSDISELIPFITTLDLSSNNISDEIPISIGNLLFLNVLKLENNRLEGHIPQEVVNEWKFAQNCQQYSTLRDAKPRGTTIHVLGALVKSVIHVLVYIPELEEPGTDHDDQLHALHIKPLHALHIKPLHALHIKPRSQLLDVRVRLNVCTCFSVIVVFLAHNQEFVFMIPTEVKHAEYVHLNKVVLDTKPDLSPMSNDNADGQRRGQMDDDVFGAGRRHHWPMPANNTAGRMTRTKTQIENRSASSQSLAKPLPFTLPFIVDAELKSSPFCGSFLFGCYKFVVLIRLNRIYLLEKFATRIQFAELEKATNDFSEANRIGKLAPCTRRRSQMGFENEITQFLVIACKCVQSSRDQRSSMFDVYNKVRTIAGERYGLISDSQMLMQNEIVAADGLDD</sequence>
<keyword evidence="5" id="KW-0325">Glycoprotein</keyword>
<name>A0AA89AUU8_9ASTE</name>
<dbReference type="Pfam" id="PF00560">
    <property type="entry name" value="LRR_1"/>
    <property type="match status" value="1"/>
</dbReference>
<gene>
    <name evidence="6" type="ORF">RJ639_008520</name>
</gene>
<evidence type="ECO:0000256" key="4">
    <source>
        <dbReference type="ARBA" id="ARBA00023136"/>
    </source>
</evidence>
<keyword evidence="4" id="KW-0472">Membrane</keyword>
<accession>A0AA89AUU8</accession>
<dbReference type="AlphaFoldDB" id="A0AA89AUU8"/>
<dbReference type="PANTHER" id="PTHR45974">
    <property type="entry name" value="RECEPTOR-LIKE PROTEIN 55"/>
    <property type="match status" value="1"/>
</dbReference>
<keyword evidence="7" id="KW-1185">Reference proteome</keyword>
<evidence type="ECO:0000256" key="2">
    <source>
        <dbReference type="ARBA" id="ARBA00022729"/>
    </source>
</evidence>
<comment type="caution">
    <text evidence="6">The sequence shown here is derived from an EMBL/GenBank/DDBJ whole genome shotgun (WGS) entry which is preliminary data.</text>
</comment>
<dbReference type="EMBL" id="JAVXUP010001372">
    <property type="protein sequence ID" value="KAK3012496.1"/>
    <property type="molecule type" value="Genomic_DNA"/>
</dbReference>
<dbReference type="GO" id="GO:0016020">
    <property type="term" value="C:membrane"/>
    <property type="evidence" value="ECO:0007669"/>
    <property type="project" value="UniProtKB-SubCell"/>
</dbReference>
<evidence type="ECO:0000313" key="6">
    <source>
        <dbReference type="EMBL" id="KAK3012496.1"/>
    </source>
</evidence>
<proteinExistence type="predicted"/>
<keyword evidence="2" id="KW-0732">Signal</keyword>
<evidence type="ECO:0000313" key="7">
    <source>
        <dbReference type="Proteomes" id="UP001188597"/>
    </source>
</evidence>
<evidence type="ECO:0000256" key="3">
    <source>
        <dbReference type="ARBA" id="ARBA00022737"/>
    </source>
</evidence>
<evidence type="ECO:0000256" key="1">
    <source>
        <dbReference type="ARBA" id="ARBA00004370"/>
    </source>
</evidence>
<organism evidence="6 7">
    <name type="scientific">Escallonia herrerae</name>
    <dbReference type="NCBI Taxonomy" id="1293975"/>
    <lineage>
        <taxon>Eukaryota</taxon>
        <taxon>Viridiplantae</taxon>
        <taxon>Streptophyta</taxon>
        <taxon>Embryophyta</taxon>
        <taxon>Tracheophyta</taxon>
        <taxon>Spermatophyta</taxon>
        <taxon>Magnoliopsida</taxon>
        <taxon>eudicotyledons</taxon>
        <taxon>Gunneridae</taxon>
        <taxon>Pentapetalae</taxon>
        <taxon>asterids</taxon>
        <taxon>campanulids</taxon>
        <taxon>Escalloniales</taxon>
        <taxon>Escalloniaceae</taxon>
        <taxon>Escallonia</taxon>
    </lineage>
</organism>